<dbReference type="PROSITE" id="PS00028">
    <property type="entry name" value="ZINC_FINGER_C2H2_1"/>
    <property type="match status" value="1"/>
</dbReference>
<comment type="cofactor">
    <cofactor evidence="2">
        <name>Mg(2+)</name>
        <dbReference type="ChEBI" id="CHEBI:18420"/>
    </cofactor>
</comment>
<dbReference type="InterPro" id="IPR036875">
    <property type="entry name" value="Znf_CCHC_sf"/>
</dbReference>
<dbReference type="Gene3D" id="1.10.1410.10">
    <property type="match status" value="2"/>
</dbReference>
<dbReference type="SUPFAM" id="SSF81631">
    <property type="entry name" value="PAP/OAS1 substrate-binding domain"/>
    <property type="match status" value="2"/>
</dbReference>
<dbReference type="InterPro" id="IPR013087">
    <property type="entry name" value="Znf_C2H2_type"/>
</dbReference>
<dbReference type="PANTHER" id="PTHR12271:SF66">
    <property type="entry name" value="TERMINAL URIDYLYLTRANSFERASE TAILOR"/>
    <property type="match status" value="1"/>
</dbReference>
<evidence type="ECO:0000313" key="9">
    <source>
        <dbReference type="EMBL" id="GFN98556.1"/>
    </source>
</evidence>
<feature type="compositionally biased region" description="Basic and acidic residues" evidence="7">
    <location>
        <begin position="1392"/>
        <end position="1402"/>
    </location>
</feature>
<evidence type="ECO:0000256" key="7">
    <source>
        <dbReference type="SAM" id="MobiDB-lite"/>
    </source>
</evidence>
<feature type="compositionally biased region" description="Basic and acidic residues" evidence="7">
    <location>
        <begin position="804"/>
        <end position="817"/>
    </location>
</feature>
<evidence type="ECO:0000256" key="5">
    <source>
        <dbReference type="ARBA" id="ARBA00022842"/>
    </source>
</evidence>
<keyword evidence="4" id="KW-0479">Metal-binding</keyword>
<dbReference type="Pfam" id="PF19088">
    <property type="entry name" value="TUTase"/>
    <property type="match status" value="1"/>
</dbReference>
<dbReference type="SUPFAM" id="SSF57756">
    <property type="entry name" value="Retrovirus zinc finger-like domains"/>
    <property type="match status" value="1"/>
</dbReference>
<feature type="region of interest" description="Disordered" evidence="7">
    <location>
        <begin position="795"/>
        <end position="844"/>
    </location>
</feature>
<feature type="region of interest" description="Disordered" evidence="7">
    <location>
        <begin position="211"/>
        <end position="288"/>
    </location>
</feature>
<reference evidence="9 10" key="1">
    <citation type="journal article" date="2021" name="Elife">
        <title>Chloroplast acquisition without the gene transfer in kleptoplastic sea slugs, Plakobranchus ocellatus.</title>
        <authorList>
            <person name="Maeda T."/>
            <person name="Takahashi S."/>
            <person name="Yoshida T."/>
            <person name="Shimamura S."/>
            <person name="Takaki Y."/>
            <person name="Nagai Y."/>
            <person name="Toyoda A."/>
            <person name="Suzuki Y."/>
            <person name="Arimoto A."/>
            <person name="Ishii H."/>
            <person name="Satoh N."/>
            <person name="Nishiyama T."/>
            <person name="Hasebe M."/>
            <person name="Maruyama T."/>
            <person name="Minagawa J."/>
            <person name="Obokata J."/>
            <person name="Shigenobu S."/>
        </authorList>
    </citation>
    <scope>NUCLEOTIDE SEQUENCE [LARGE SCALE GENOMIC DNA]</scope>
</reference>
<evidence type="ECO:0000256" key="2">
    <source>
        <dbReference type="ARBA" id="ARBA00001946"/>
    </source>
</evidence>
<feature type="compositionally biased region" description="Polar residues" evidence="7">
    <location>
        <begin position="1523"/>
        <end position="1535"/>
    </location>
</feature>
<dbReference type="InterPro" id="IPR045100">
    <property type="entry name" value="TUT4/7_NTP_transf"/>
</dbReference>
<accession>A0AAV3ZVG8</accession>
<evidence type="ECO:0000259" key="8">
    <source>
        <dbReference type="PROSITE" id="PS50158"/>
    </source>
</evidence>
<sequence>MADGIDNSQLIKEPVGGQVRKDATLCGSSKISSTSGKRKKARPKRVKNNYSEPNLEEKCSSMTRPTSLTPKSSNNGLARVSVEEHPALTSDLPHPCKSVEKKSKKKDNIPTSNTTSLAQSEPNVAIENVKKISQIETELKRKNHDSELDICKGNSVIVQSNSSGNDKLDESRNEAVVKHKPKKECTETLGKLKAGQSEVAVKPKLKEECNEKLDERKAGQNNMGVKHKSKEENKKDFLDSQEEKLQRNNHKKGSQETTRNSSKDAKVSVEGNNMNNNKPKPTKSRGEELDEEMLKTLADNKMHPLKKPNQKFRNAHYFCRLCDFHLDQIEDCLKHIKDNRHCRRKEISEVDAVLRLFPEPTTAQLTALNIAVDRIWEMRAIDFAEQIVRENIVTRLQGLLQSHIPDILLYMYGSSLTGFGLKDADINVNLSSSDKDKKLTFLLKDVHAIMKDKEGTGFSHVRADFSAKVPVLLIQDDDSGLHVSMAIHCYSAHCSSELLAIYSDMDIRVRKLAVAFRYWAHLCGLDRQKDGFIPPQALNVMVIYFLQKLNPQVIPTIVPPKVSGEDVGDFRQDKPSFEKMRAKAMSGAKETRNKMSVGELWLRLLRFYSIDFDVGGVVVSIRSGQAVPRNTKPWNCKKLAVEDPYMIKKNITRMVNNSRIYEYWQDSIRKAYYYFGLPRDSGGKSLVCEEKLKALSLVTDKPLEAERSDLSTSSTIKNSPAKDKIETGNVENSKRVTDDSGTALSSIKNSSAEDKVETGKVENSKHTTDGSGTNCTAVKEVVRNTEKKETVIVAPNPLVSSKPEITRRKEVNDMDNKKNKKHGPKQSVPSQAKSKRLSENSAGSVAIGLSETAATECPLKTDLAPVEEPDSVRQFARNFAENIVAKAASILDVSHSEMEKDGNQGLASQSSLSPALEQCSQKGPNESALDITSDHNCSEYNISDEGNKKCPDSSSVDMISPEDISSNIEKTEESCLYDFDKNYFTDGKGPTLVCTYCEKEGHLKNSCPEDELPEVLNLPEMTKYHLKVLSETLSLVPSEVGLSEASIQKRWNFLEALQSYIRHQFDDAVLTLFGSTCNGFGFDKSDLDICMTFHRRNGKIDKVFIIESLARRLKNYSELCNVQAISTAKVPIVKFLIRHNQLEGDISLYNTLAQQNTKLLYCYSQIDPRVQILGYAIKTFAKVCDIGDASRGSLSSYAYILMMLYYLQQVNPPVIPVLQELYQGPKKPKLIIEDCDAWFMDDLSELAKFWPGKGQNKMTVAELWLGFLCFYVEEFNYKEFVVSIRQKALLSRFEKLWNGTCIAVEDPFDLSHNLGSGLTRKMNNFIFKTFINGRMLYGSPIDQNMEMFNSYQRPSDYFFDTELLSENRPPNVRGCRRCGKIGHLVRACPLNRKDREEEEQKHRQQRAQTQQQQQQFKMQQGPTERPQQQMMPGKSQERGYASQRQNHSLQYPKDRDHRDRRHSEGNHRQHSGNNGGNTNRNSSAASGGHASPYGYDRHGGFPMERPMGHHQQQQPHHQHHRMSNTSQTYHNSNYRQPQFSHQQPPQQNQNPQLHEQHMYRQQQQLRHQQQELQRQAAMAAVSANNGGPLMSSPLGFNMPPVMASTPRPNVNMLQHQHQQNQLSVPPGFGMIRQHHPVQQHQLQQQRPTGSVPQHYYREAERHENRSNNNQQSLNPVVQSLFSSAHGQVLQMRSNQMSKYH</sequence>
<feature type="compositionally biased region" description="Low complexity" evidence="7">
    <location>
        <begin position="1476"/>
        <end position="1488"/>
    </location>
</feature>
<dbReference type="EMBL" id="BLXT01002860">
    <property type="protein sequence ID" value="GFN98556.1"/>
    <property type="molecule type" value="Genomic_DNA"/>
</dbReference>
<feature type="compositionally biased region" description="Basic residues" evidence="7">
    <location>
        <begin position="36"/>
        <end position="47"/>
    </location>
</feature>
<dbReference type="Pfam" id="PF00098">
    <property type="entry name" value="zf-CCHC"/>
    <property type="match status" value="1"/>
</dbReference>
<feature type="domain" description="CCHC-type" evidence="8">
    <location>
        <begin position="994"/>
        <end position="1009"/>
    </location>
</feature>
<name>A0AAV3ZVG8_9GAST</name>
<dbReference type="GO" id="GO:0003676">
    <property type="term" value="F:nucleic acid binding"/>
    <property type="evidence" value="ECO:0007669"/>
    <property type="project" value="InterPro"/>
</dbReference>
<keyword evidence="3" id="KW-0808">Transferase</keyword>
<dbReference type="PANTHER" id="PTHR12271">
    <property type="entry name" value="POLY A POLYMERASE CID PAP -RELATED"/>
    <property type="match status" value="1"/>
</dbReference>
<dbReference type="Gene3D" id="3.30.460.10">
    <property type="entry name" value="Beta Polymerase, domain 2"/>
    <property type="match status" value="2"/>
</dbReference>
<feature type="compositionally biased region" description="Low complexity" evidence="7">
    <location>
        <begin position="1536"/>
        <end position="1576"/>
    </location>
</feature>
<feature type="region of interest" description="Disordered" evidence="7">
    <location>
        <begin position="1"/>
        <end position="123"/>
    </location>
</feature>
<keyword evidence="5" id="KW-0460">Magnesium</keyword>
<feature type="compositionally biased region" description="Polar residues" evidence="7">
    <location>
        <begin position="905"/>
        <end position="924"/>
    </location>
</feature>
<dbReference type="SUPFAM" id="SSF81301">
    <property type="entry name" value="Nucleotidyltransferase"/>
    <property type="match status" value="2"/>
</dbReference>
<dbReference type="GO" id="GO:0031123">
    <property type="term" value="P:RNA 3'-end processing"/>
    <property type="evidence" value="ECO:0007669"/>
    <property type="project" value="TreeGrafter"/>
</dbReference>
<keyword evidence="10" id="KW-1185">Reference proteome</keyword>
<dbReference type="Proteomes" id="UP000735302">
    <property type="component" value="Unassembled WGS sequence"/>
</dbReference>
<dbReference type="InterPro" id="IPR001878">
    <property type="entry name" value="Znf_CCHC"/>
</dbReference>
<feature type="compositionally biased region" description="Low complexity" evidence="7">
    <location>
        <begin position="1406"/>
        <end position="1420"/>
    </location>
</feature>
<keyword evidence="6" id="KW-0863">Zinc-finger</keyword>
<feature type="region of interest" description="Disordered" evidence="7">
    <location>
        <begin position="706"/>
        <end position="777"/>
    </location>
</feature>
<feature type="domain" description="CCHC-type" evidence="8">
    <location>
        <begin position="1375"/>
        <end position="1389"/>
    </location>
</feature>
<feature type="compositionally biased region" description="Basic and acidic residues" evidence="7">
    <location>
        <begin position="751"/>
        <end position="768"/>
    </location>
</feature>
<dbReference type="GO" id="GO:0008270">
    <property type="term" value="F:zinc ion binding"/>
    <property type="evidence" value="ECO:0007669"/>
    <property type="project" value="UniProtKB-KW"/>
</dbReference>
<evidence type="ECO:0000256" key="6">
    <source>
        <dbReference type="PROSITE-ProRule" id="PRU00047"/>
    </source>
</evidence>
<feature type="compositionally biased region" description="Basic and acidic residues" evidence="7">
    <location>
        <begin position="166"/>
        <end position="177"/>
    </location>
</feature>
<evidence type="ECO:0000313" key="10">
    <source>
        <dbReference type="Proteomes" id="UP000735302"/>
    </source>
</evidence>
<gene>
    <name evidence="9" type="ORF">PoB_002506200</name>
</gene>
<dbReference type="Pfam" id="PF03828">
    <property type="entry name" value="PAP_assoc"/>
    <property type="match status" value="2"/>
</dbReference>
<feature type="compositionally biased region" description="Basic and acidic residues" evidence="7">
    <location>
        <begin position="720"/>
        <end position="738"/>
    </location>
</feature>
<feature type="compositionally biased region" description="Polar residues" evidence="7">
    <location>
        <begin position="1421"/>
        <end position="1430"/>
    </location>
</feature>
<keyword evidence="6" id="KW-0862">Zinc</keyword>
<feature type="compositionally biased region" description="Basic and acidic residues" evidence="7">
    <location>
        <begin position="1452"/>
        <end position="1467"/>
    </location>
</feature>
<organism evidence="9 10">
    <name type="scientific">Plakobranchus ocellatus</name>
    <dbReference type="NCBI Taxonomy" id="259542"/>
    <lineage>
        <taxon>Eukaryota</taxon>
        <taxon>Metazoa</taxon>
        <taxon>Spiralia</taxon>
        <taxon>Lophotrochozoa</taxon>
        <taxon>Mollusca</taxon>
        <taxon>Gastropoda</taxon>
        <taxon>Heterobranchia</taxon>
        <taxon>Euthyneura</taxon>
        <taxon>Panpulmonata</taxon>
        <taxon>Sacoglossa</taxon>
        <taxon>Placobranchoidea</taxon>
        <taxon>Plakobranchidae</taxon>
        <taxon>Plakobranchus</taxon>
    </lineage>
</organism>
<dbReference type="PROSITE" id="PS50158">
    <property type="entry name" value="ZF_CCHC"/>
    <property type="match status" value="2"/>
</dbReference>
<protein>
    <submittedName>
        <fullName evidence="9">Zinc finger, cchc domain containing 6</fullName>
    </submittedName>
</protein>
<dbReference type="CDD" id="cd05402">
    <property type="entry name" value="NT_PAP_TUTase"/>
    <property type="match status" value="2"/>
</dbReference>
<feature type="compositionally biased region" description="Polar residues" evidence="7">
    <location>
        <begin position="109"/>
        <end position="122"/>
    </location>
</feature>
<feature type="compositionally biased region" description="Basic and acidic residues" evidence="7">
    <location>
        <begin position="229"/>
        <end position="246"/>
    </location>
</feature>
<proteinExistence type="predicted"/>
<comment type="caution">
    <text evidence="9">The sequence shown here is derived from an EMBL/GenBank/DDBJ whole genome shotgun (WGS) entry which is preliminary data.</text>
</comment>
<feature type="compositionally biased region" description="Polar residues" evidence="7">
    <location>
        <begin position="60"/>
        <end position="76"/>
    </location>
</feature>
<dbReference type="InterPro" id="IPR002058">
    <property type="entry name" value="PAP_assoc"/>
</dbReference>
<dbReference type="InterPro" id="IPR054708">
    <property type="entry name" value="MTPAP-like_central"/>
</dbReference>
<dbReference type="GO" id="GO:0050265">
    <property type="term" value="F:RNA uridylyltransferase activity"/>
    <property type="evidence" value="ECO:0007669"/>
    <property type="project" value="TreeGrafter"/>
</dbReference>
<comment type="cofactor">
    <cofactor evidence="1">
        <name>Mn(2+)</name>
        <dbReference type="ChEBI" id="CHEBI:29035"/>
    </cofactor>
</comment>
<dbReference type="SMART" id="SM00343">
    <property type="entry name" value="ZnF_C2HC"/>
    <property type="match status" value="2"/>
</dbReference>
<feature type="compositionally biased region" description="Polar residues" evidence="7">
    <location>
        <begin position="26"/>
        <end position="35"/>
    </location>
</feature>
<dbReference type="InterPro" id="IPR043519">
    <property type="entry name" value="NT_sf"/>
</dbReference>
<feature type="region of interest" description="Disordered" evidence="7">
    <location>
        <begin position="899"/>
        <end position="932"/>
    </location>
</feature>
<dbReference type="Pfam" id="PF22600">
    <property type="entry name" value="MTPAP-like_central"/>
    <property type="match status" value="1"/>
</dbReference>
<feature type="compositionally biased region" description="Polar residues" evidence="7">
    <location>
        <begin position="739"/>
        <end position="750"/>
    </location>
</feature>
<evidence type="ECO:0000256" key="3">
    <source>
        <dbReference type="ARBA" id="ARBA00022679"/>
    </source>
</evidence>
<feature type="region of interest" description="Disordered" evidence="7">
    <location>
        <begin position="157"/>
        <end position="184"/>
    </location>
</feature>
<feature type="region of interest" description="Disordered" evidence="7">
    <location>
        <begin position="1392"/>
        <end position="1576"/>
    </location>
</feature>
<dbReference type="FunFam" id="1.10.1410.10:FF:000002">
    <property type="entry name" value="terminal uridylyltransferase 4 isoform X1"/>
    <property type="match status" value="1"/>
</dbReference>
<evidence type="ECO:0000256" key="4">
    <source>
        <dbReference type="ARBA" id="ARBA00022723"/>
    </source>
</evidence>
<evidence type="ECO:0000256" key="1">
    <source>
        <dbReference type="ARBA" id="ARBA00001936"/>
    </source>
</evidence>
<feature type="compositionally biased region" description="Polar residues" evidence="7">
    <location>
        <begin position="1"/>
        <end position="10"/>
    </location>
</feature>